<evidence type="ECO:0000313" key="2">
    <source>
        <dbReference type="EMBL" id="KAJ8462724.1"/>
    </source>
</evidence>
<reference evidence="2" key="1">
    <citation type="submission" date="2022-11" db="EMBL/GenBank/DDBJ databases">
        <title>Genome Sequence of Cubamyces cubensis.</title>
        <authorList>
            <person name="Buettner E."/>
        </authorList>
    </citation>
    <scope>NUCLEOTIDE SEQUENCE</scope>
    <source>
        <strain evidence="2">MPL-01</strain>
    </source>
</reference>
<sequence length="709" mass="80201">MGSLANLMQHPEFNPADVAEFDAACEARRLDDYQEADTTSPLSVCDTWQHGKVTLRVPKEGVSHPSKAAAVEFEVEGLYYRSIVDVIEAAYRSPEAKQWEFIPLKLFWLHNSPPDSPPDSGRVSPCPSNMLSSSSSPEDTSSLAGDPLGGTRVYSELYHAEAILKEDAAMRDRPREAGDPDDLEYAVAPIGLWSDSTHLTSFGSAKAWPIYAYVLSQSKYTRGRPSAYAAHHLAYIPSLPDSIQDWYCRIYEIAATAAVLTFLKRELMQHIWLILMDDWFMYAYIHGLLLECGDGILRRLFIRFLFYAADYPEKILLACLKYFARCLCPQCRINKDKIIEMGTNNNLRRRNHIRLDNNDLNHRINLNRRWIFENGMPITSIYISRILDPISATPTRSAFSIRLREHGFNFFSLFVPDLLHEFQLGVWKSIFTHLLRLLYVAGSDRIQMFNQRSRLSAAGKLAARDYEARVKCVMAPIELLMPTATDTRVILDLCFDTATWHTLAKLREHTDHTLEGLDIFTVEVGKSVWAFAKTTCAAYTTMELPKEAAARGCHTIAKAGVLGYVNSNGDIFVVPNNPFGISVTRIMVAYHLRWPEASVRTTMAASLLIDDVIARRGNFPAFKIEAERTPTTYRQALGMSAAESAQWDCIRAVGNESDLVNISLDVFRPEVVERNQNIVMHAYGQGRPSAEGELMLRMYNRYCDVSTNW</sequence>
<feature type="compositionally biased region" description="Low complexity" evidence="1">
    <location>
        <begin position="124"/>
        <end position="142"/>
    </location>
</feature>
<proteinExistence type="predicted"/>
<keyword evidence="3" id="KW-1185">Reference proteome</keyword>
<dbReference type="EMBL" id="JAPEVG010000443">
    <property type="protein sequence ID" value="KAJ8462724.1"/>
    <property type="molecule type" value="Genomic_DNA"/>
</dbReference>
<feature type="region of interest" description="Disordered" evidence="1">
    <location>
        <begin position="116"/>
        <end position="146"/>
    </location>
</feature>
<dbReference type="AlphaFoldDB" id="A0AAD7TLJ9"/>
<dbReference type="Proteomes" id="UP001215151">
    <property type="component" value="Unassembled WGS sequence"/>
</dbReference>
<organism evidence="2 3">
    <name type="scientific">Trametes cubensis</name>
    <dbReference type="NCBI Taxonomy" id="1111947"/>
    <lineage>
        <taxon>Eukaryota</taxon>
        <taxon>Fungi</taxon>
        <taxon>Dikarya</taxon>
        <taxon>Basidiomycota</taxon>
        <taxon>Agaricomycotina</taxon>
        <taxon>Agaricomycetes</taxon>
        <taxon>Polyporales</taxon>
        <taxon>Polyporaceae</taxon>
        <taxon>Trametes</taxon>
    </lineage>
</organism>
<dbReference type="InterPro" id="IPR041078">
    <property type="entry name" value="Plavaka"/>
</dbReference>
<accession>A0AAD7TLJ9</accession>
<evidence type="ECO:0000256" key="1">
    <source>
        <dbReference type="SAM" id="MobiDB-lite"/>
    </source>
</evidence>
<dbReference type="Pfam" id="PF18759">
    <property type="entry name" value="Plavaka"/>
    <property type="match status" value="1"/>
</dbReference>
<name>A0AAD7TLJ9_9APHY</name>
<protein>
    <submittedName>
        <fullName evidence="2">Uncharacterized protein</fullName>
    </submittedName>
</protein>
<comment type="caution">
    <text evidence="2">The sequence shown here is derived from an EMBL/GenBank/DDBJ whole genome shotgun (WGS) entry which is preliminary data.</text>
</comment>
<gene>
    <name evidence="2" type="ORF">ONZ51_g10718</name>
</gene>
<evidence type="ECO:0000313" key="3">
    <source>
        <dbReference type="Proteomes" id="UP001215151"/>
    </source>
</evidence>